<dbReference type="InterPro" id="IPR004821">
    <property type="entry name" value="Cyt_trans-like"/>
</dbReference>
<keyword evidence="2 4" id="KW-0548">Nucleotidyltransferase</keyword>
<sequence>MSTQKRIMVDMSATLIHHGHVRLLKQAKQLGHVVVALTTDEEIRSKKGYQPELDYAARAEVLLAMRDVDEVVPSPWLLDEAFLQQHNIDLLVHGHDNSNPIPAEKLHILPRTEGISSTQLRARVLQAVSQKMEANS</sequence>
<evidence type="ECO:0000313" key="4">
    <source>
        <dbReference type="EMBL" id="MFD0912325.1"/>
    </source>
</evidence>
<comment type="caution">
    <text evidence="4">The sequence shown here is derived from an EMBL/GenBank/DDBJ whole genome shotgun (WGS) entry which is preliminary data.</text>
</comment>
<dbReference type="InterPro" id="IPR050385">
    <property type="entry name" value="Archaeal_FAD_synthase"/>
</dbReference>
<evidence type="ECO:0000313" key="5">
    <source>
        <dbReference type="Proteomes" id="UP001597128"/>
    </source>
</evidence>
<reference evidence="5" key="1">
    <citation type="journal article" date="2019" name="Int. J. Syst. Evol. Microbiol.">
        <title>The Global Catalogue of Microorganisms (GCM) 10K type strain sequencing project: providing services to taxonomists for standard genome sequencing and annotation.</title>
        <authorList>
            <consortium name="The Broad Institute Genomics Platform"/>
            <consortium name="The Broad Institute Genome Sequencing Center for Infectious Disease"/>
            <person name="Wu L."/>
            <person name="Ma J."/>
        </authorList>
    </citation>
    <scope>NUCLEOTIDE SEQUENCE [LARGE SCALE GENOMIC DNA]</scope>
    <source>
        <strain evidence="5">CCUG 58412</strain>
    </source>
</reference>
<protein>
    <submittedName>
        <fullName evidence="4">Adenylyltransferase/cytidyltransferase family protein</fullName>
    </submittedName>
</protein>
<dbReference type="SUPFAM" id="SSF52374">
    <property type="entry name" value="Nucleotidylyl transferase"/>
    <property type="match status" value="1"/>
</dbReference>
<dbReference type="PANTHER" id="PTHR43793:SF1">
    <property type="entry name" value="FAD SYNTHASE"/>
    <property type="match status" value="1"/>
</dbReference>
<dbReference type="NCBIfam" id="TIGR00125">
    <property type="entry name" value="cyt_tran_rel"/>
    <property type="match status" value="1"/>
</dbReference>
<dbReference type="PANTHER" id="PTHR43793">
    <property type="entry name" value="FAD SYNTHASE"/>
    <property type="match status" value="1"/>
</dbReference>
<accession>A0ABW3F256</accession>
<organism evidence="4 5">
    <name type="scientific">Methylophilus luteus</name>
    <dbReference type="NCBI Taxonomy" id="640108"/>
    <lineage>
        <taxon>Bacteria</taxon>
        <taxon>Pseudomonadati</taxon>
        <taxon>Pseudomonadota</taxon>
        <taxon>Betaproteobacteria</taxon>
        <taxon>Nitrosomonadales</taxon>
        <taxon>Methylophilaceae</taxon>
        <taxon>Methylophilus</taxon>
    </lineage>
</organism>
<dbReference type="EMBL" id="JBHTKB010000001">
    <property type="protein sequence ID" value="MFD0912325.1"/>
    <property type="molecule type" value="Genomic_DNA"/>
</dbReference>
<keyword evidence="5" id="KW-1185">Reference proteome</keyword>
<dbReference type="RefSeq" id="WP_379055150.1">
    <property type="nucleotide sequence ID" value="NZ_JBHTKB010000001.1"/>
</dbReference>
<gene>
    <name evidence="4" type="ORF">ACFQ1Z_02090</name>
</gene>
<name>A0ABW3F256_9PROT</name>
<dbReference type="GO" id="GO:0016779">
    <property type="term" value="F:nucleotidyltransferase activity"/>
    <property type="evidence" value="ECO:0007669"/>
    <property type="project" value="UniProtKB-KW"/>
</dbReference>
<dbReference type="Proteomes" id="UP001597128">
    <property type="component" value="Unassembled WGS sequence"/>
</dbReference>
<evidence type="ECO:0000259" key="3">
    <source>
        <dbReference type="Pfam" id="PF01467"/>
    </source>
</evidence>
<dbReference type="Pfam" id="PF01467">
    <property type="entry name" value="CTP_transf_like"/>
    <property type="match status" value="1"/>
</dbReference>
<dbReference type="InterPro" id="IPR014729">
    <property type="entry name" value="Rossmann-like_a/b/a_fold"/>
</dbReference>
<feature type="domain" description="Cytidyltransferase-like" evidence="3">
    <location>
        <begin position="15"/>
        <end position="101"/>
    </location>
</feature>
<evidence type="ECO:0000256" key="1">
    <source>
        <dbReference type="ARBA" id="ARBA00022679"/>
    </source>
</evidence>
<keyword evidence="1" id="KW-0808">Transferase</keyword>
<dbReference type="Gene3D" id="3.40.50.620">
    <property type="entry name" value="HUPs"/>
    <property type="match status" value="1"/>
</dbReference>
<evidence type="ECO:0000256" key="2">
    <source>
        <dbReference type="ARBA" id="ARBA00022695"/>
    </source>
</evidence>
<proteinExistence type="predicted"/>